<name>A0A358E4V3_9ALTE</name>
<proteinExistence type="predicted"/>
<evidence type="ECO:0008006" key="3">
    <source>
        <dbReference type="Google" id="ProtNLM"/>
    </source>
</evidence>
<organism evidence="1 2">
    <name type="scientific">Alteromonas australica</name>
    <dbReference type="NCBI Taxonomy" id="589873"/>
    <lineage>
        <taxon>Bacteria</taxon>
        <taxon>Pseudomonadati</taxon>
        <taxon>Pseudomonadota</taxon>
        <taxon>Gammaproteobacteria</taxon>
        <taxon>Alteromonadales</taxon>
        <taxon>Alteromonadaceae</taxon>
        <taxon>Alteromonas/Salinimonas group</taxon>
        <taxon>Alteromonas</taxon>
    </lineage>
</organism>
<evidence type="ECO:0000313" key="2">
    <source>
        <dbReference type="Proteomes" id="UP000264779"/>
    </source>
</evidence>
<dbReference type="SUPFAM" id="SSF50156">
    <property type="entry name" value="PDZ domain-like"/>
    <property type="match status" value="1"/>
</dbReference>
<reference evidence="1 2" key="1">
    <citation type="journal article" date="2018" name="Nat. Biotechnol.">
        <title>A standardized bacterial taxonomy based on genome phylogeny substantially revises the tree of life.</title>
        <authorList>
            <person name="Parks D.H."/>
            <person name="Chuvochina M."/>
            <person name="Waite D.W."/>
            <person name="Rinke C."/>
            <person name="Skarshewski A."/>
            <person name="Chaumeil P.A."/>
            <person name="Hugenholtz P."/>
        </authorList>
    </citation>
    <scope>NUCLEOTIDE SEQUENCE [LARGE SCALE GENOMIC DNA]</scope>
    <source>
        <strain evidence="1">UBA11621</strain>
    </source>
</reference>
<comment type="caution">
    <text evidence="1">The sequence shown here is derived from an EMBL/GenBank/DDBJ whole genome shotgun (WGS) entry which is preliminary data.</text>
</comment>
<evidence type="ECO:0000313" key="1">
    <source>
        <dbReference type="EMBL" id="HBU52995.1"/>
    </source>
</evidence>
<sequence length="72" mass="8317">MINDIILALNNQVVNQAKLQRLLDCASDTHVTLTLIRDGQIVNVALPVLQARQDRAYFTIENEEKFQQWLDH</sequence>
<dbReference type="InterPro" id="IPR036034">
    <property type="entry name" value="PDZ_sf"/>
</dbReference>
<dbReference type="Gene3D" id="2.30.42.10">
    <property type="match status" value="1"/>
</dbReference>
<gene>
    <name evidence="1" type="ORF">DEB45_17220</name>
</gene>
<protein>
    <recommendedName>
        <fullName evidence="3">PDZ domain-containing protein</fullName>
    </recommendedName>
</protein>
<accession>A0A358E4V3</accession>
<dbReference type="Proteomes" id="UP000264779">
    <property type="component" value="Unassembled WGS sequence"/>
</dbReference>
<dbReference type="AlphaFoldDB" id="A0A358E4V3"/>
<dbReference type="EMBL" id="DONK01000267">
    <property type="protein sequence ID" value="HBU52995.1"/>
    <property type="molecule type" value="Genomic_DNA"/>
</dbReference>